<protein>
    <submittedName>
        <fullName evidence="1">Uncharacterized protein</fullName>
    </submittedName>
</protein>
<dbReference type="EMBL" id="CP030750">
    <property type="protein sequence ID" value="AXA24257.1"/>
    <property type="molecule type" value="Genomic_DNA"/>
</dbReference>
<organism evidence="1 2">
    <name type="scientific">Pseudomonas putida</name>
    <name type="common">Arthrobacter siderocapsulatus</name>
    <dbReference type="NCBI Taxonomy" id="303"/>
    <lineage>
        <taxon>Bacteria</taxon>
        <taxon>Pseudomonadati</taxon>
        <taxon>Pseudomonadota</taxon>
        <taxon>Gammaproteobacteria</taxon>
        <taxon>Pseudomonadales</taxon>
        <taxon>Pseudomonadaceae</taxon>
        <taxon>Pseudomonas</taxon>
    </lineage>
</organism>
<dbReference type="RefSeq" id="WP_112897818.1">
    <property type="nucleotide sequence ID" value="NZ_CP030750.1"/>
</dbReference>
<evidence type="ECO:0000313" key="1">
    <source>
        <dbReference type="EMBL" id="AXA24257.1"/>
    </source>
</evidence>
<sequence length="258" mass="30328">MSDEMLISTKYSADYARFFHADSLNVLMSIEVAMNRAVETYFTLSNPFNVFAFQVHDDFYSCEVEVIINPMDTKLSKLIFKIKPMVEKRLYNLTKEISEKVLTIEFAVAKVGLKVKQFLLANDSFWIHTDDERKLFGNFTTVRSELLRPLMETTKATLNKASDRFDAIERHVNTYFLYQSTAFPSLKKDFNKELLKVLRKHEEEWFEYRNNVEVKQHLLATVDPLHPDEYGLNVLSMVMGIEYPDFLKWHFQKMATSQ</sequence>
<reference evidence="1 2" key="1">
    <citation type="submission" date="2018-06" db="EMBL/GenBank/DDBJ databases">
        <title>The genome of Pseudomonas putida NX-1, a lignin degrader.</title>
        <authorList>
            <person name="Xu Z."/>
        </authorList>
    </citation>
    <scope>NUCLEOTIDE SEQUENCE [LARGE SCALE GENOMIC DNA]</scope>
    <source>
        <strain evidence="1 2">NX-1</strain>
    </source>
</reference>
<dbReference type="AlphaFoldDB" id="A0AAD0L750"/>
<accession>A0AAD0L750</accession>
<proteinExistence type="predicted"/>
<gene>
    <name evidence="1" type="ORF">C1S65_09090</name>
</gene>
<name>A0AAD0L750_PSEPU</name>
<evidence type="ECO:0000313" key="2">
    <source>
        <dbReference type="Proteomes" id="UP000251617"/>
    </source>
</evidence>
<dbReference type="Proteomes" id="UP000251617">
    <property type="component" value="Chromosome"/>
</dbReference>